<dbReference type="PANTHER" id="PTHR23053">
    <property type="entry name" value="DLEC1 DELETED IN LUNG AND ESOPHAGEAL CANCER 1"/>
    <property type="match status" value="1"/>
</dbReference>
<organism evidence="8 9">
    <name type="scientific">Allomyces macrogynus (strain ATCC 38327)</name>
    <name type="common">Allomyces javanicus var. macrogynus</name>
    <dbReference type="NCBI Taxonomy" id="578462"/>
    <lineage>
        <taxon>Eukaryota</taxon>
        <taxon>Fungi</taxon>
        <taxon>Fungi incertae sedis</taxon>
        <taxon>Blastocladiomycota</taxon>
        <taxon>Blastocladiomycetes</taxon>
        <taxon>Blastocladiales</taxon>
        <taxon>Blastocladiaceae</taxon>
        <taxon>Allomyces</taxon>
    </lineage>
</organism>
<evidence type="ECO:0000256" key="1">
    <source>
        <dbReference type="ARBA" id="ARBA00004138"/>
    </source>
</evidence>
<dbReference type="InterPro" id="IPR000535">
    <property type="entry name" value="MSP_dom"/>
</dbReference>
<evidence type="ECO:0000256" key="2">
    <source>
        <dbReference type="ARBA" id="ARBA00004496"/>
    </source>
</evidence>
<comment type="subcellular location">
    <subcellularLocation>
        <location evidence="1">Cell projection</location>
        <location evidence="1">Cilium</location>
    </subcellularLocation>
    <subcellularLocation>
        <location evidence="2">Cytoplasm</location>
    </subcellularLocation>
</comment>
<dbReference type="GO" id="GO:0005930">
    <property type="term" value="C:axoneme"/>
    <property type="evidence" value="ECO:0007669"/>
    <property type="project" value="TreeGrafter"/>
</dbReference>
<feature type="compositionally biased region" description="Polar residues" evidence="6">
    <location>
        <begin position="1990"/>
        <end position="2011"/>
    </location>
</feature>
<feature type="domain" description="MSP" evidence="7">
    <location>
        <begin position="2590"/>
        <end position="2721"/>
    </location>
</feature>
<dbReference type="InterPro" id="IPR053879">
    <property type="entry name" value="HYDIN_VesB_CFA65-like_Ig"/>
</dbReference>
<dbReference type="Proteomes" id="UP000054350">
    <property type="component" value="Unassembled WGS sequence"/>
</dbReference>
<dbReference type="VEuPathDB" id="FungiDB:AMAG_07358"/>
<dbReference type="Pfam" id="PF22544">
    <property type="entry name" value="HYDIN_VesB_CFA65-like_Ig"/>
    <property type="match status" value="4"/>
</dbReference>
<evidence type="ECO:0000256" key="3">
    <source>
        <dbReference type="ARBA" id="ARBA00022490"/>
    </source>
</evidence>
<evidence type="ECO:0000256" key="4">
    <source>
        <dbReference type="ARBA" id="ARBA00023069"/>
    </source>
</evidence>
<evidence type="ECO:0000256" key="6">
    <source>
        <dbReference type="SAM" id="MobiDB-lite"/>
    </source>
</evidence>
<sequence length="4625" mass="505332">MSTAAAGLSAPAALRRKVDSASFVEKDLESPPNHRSEPAFMRPSTLLQLRSMSTTQRLAALASRTVLQRDPHASNIQIIGDAPPDFPVSLNSNYAVPSDLPLFSVSPPEIVLQNVIPFHSYEVALHFRNDDQYPRRLRLQPIEEPHFELKGWKSDSLYSGRVAPGMETAFILHFKPDENSDLETSIVCETERERFLVPVRIVGPRALFDFPDEIHFDEVPVRHTTSKTILVRNVGTKDGYFAVQAPADSAFKFEPARGYVTKGATSLITVHFTPTRVDAYSDDIRVTYSGDQDHDVSGLVSGSEDVCFLRVHGSADNVDVRLEHAQVTIAPTYISLSSFKTITIHNHSDIIAKYQWKQFSTDVEEVKFKERQKRLLLVGDPFLPPPTMADMDPDGPAQCASGFLLQAQQRAIDEDPLHFANDAFVIEPRDGVIWPRSSIEVTVSFFPKTAVPHQDVVYCQISGRESRLPLVLRGDGVGPKLRFSFDLLEIENVYIGSTHTYQVMLENVGEIHGTYRLEPADSVHGRCFTFSSPTGTVPVGGKEVIQITFHPESLGDFYEAFSWHVQGAPTALRLLARGRVVGPTFDFNVQELTFGRVSYGFPARQVFSIINTCEIPMRFSLRVVMPNATRPSSSWSVATHDHIDSLAPEITTLPSTAVIPARGCVLVAVQLTGRAIQEFVGEIHVDVVDVSTSARILPIHAFVDVPNVGISHDLVDFGRCYLGVASPQLVQLLNDTDLYGRVDFEQGSELQEVTISPSSTILDPSSFHDIELSFKPQRLGEWSSTVHFSVRGTESQRRPILLRGIGQGPDVAISTQQIKWGRIPVLVETVVDVRLTNKCVIDAAFTCQWHDEAEYVFQVEPMSGVVPANGHVQLRVRAYLDDSVLFKNLLHVFITNGAQFTIDMQAKGFGSTITFPRDLEAIQFGDVFSNRECERSFVIRNEGRRTQFLFWSANDQLYTTKASSLATPSVFKITPHRFTLKPGAVQTVTVAGFSSVARAVVENLACQGTIEGDPTRREIVRAQVQAVFVDPLILFEPAVVSMDLLHVTEDVPVDLAQSLVVTNNTNLPLTMKLKCSDPWYLDCDQARLDGGQAMSIVVQLNSSFFANRVSREERGKVVIQYSEHPQRTVLELVSIVTFPNLVLSTTAIDMGSAPLYGSTIRHLTLRNEGRCPAQFAWGLYATTHLLDIVPRQGWLQPGEQVLVEVSHHGLIEGAYSVLAFVEAIGGPRYDCCITGVVAETNCEVVPQSLSLAAPSHLQVLDTDLTFVNRSRSPAQFRLILLPDSPLFNSVLIAPHQGVIAPKSKERIKVRACPLVPGVVTGQFFVKFNDCKAVPVPVKIESSCLHLDVDARMLLRVAPEVLYRRVVIPPDLRPPNSIGSPFLGQKTVLQQLTSSAICSYLLDFGKVLRNDHQERTLTLRLPSNATSSVGFALGIAALQGSPFTALVEKAKTFKVTREDPVEVKIALNTEAVALDQCFNVVLPLHLVGGPSYNLTLRASVTDPALEATPKELTFGKVLCGTRMTMTVTLNNEKGVVCKWSSGTKKKKAATDQIWEMIPDAGVLKPGESTKVAVRFTPTAAKPFKHTFQVTMEGSREPLSLPVHGVGHLLKLECDPDAAVFQSINPFGDGAEVKVTFRNTNAVPIEVFSLDFDEQFKNEAAHLKDMVGQHGTKVCYVPVTGAGEGIDMARLVEQIVGVPEPDANALASPAPEDAVAPSGCERNGGNMAVIFHGAPFSGCTELAQDLARQYGVVQLNLDEVFAWFMANGSHEHAALVAKVADLAVQGAVVAAAAHTQESEGEEMGLSEGEMEAIFKLRLAREVGNALVVDGLETKYSRNPASVLRGLVLALLDSRHTTVYLAHVKVDAATVYAREMEKKRTTLSEEIRALPEAPAIADDAYENLTQEERDAFDAKVAAVKRARKAFFAAKEKERRQYDAEVTLRLGEKKSEDERNKRKDKKKKVQPAAPLQPQLSQTPGPQLQSQQLGLPGSVNQQPGQSALAPSTTPNPSGGSQVMGPNASGTGQPATSAVPLNSQAVSGNSERSMSSLSSREIKSVPPPPVVVLPVIRSAGGTRTDPVAVVDGTDVPPELLLTEATFRQWEVYVATCESVATTFRELERHAAKTNAAPAALPTTEKKRKGGAANALAPSTTAAPAATPVVPTLTAGEGHPGVLDTDSHLGSDDLVRLNLLDLDSSDAAAIFARSIGAIVRPEPVVQEAGPTGDETTVEQVVDPQWWLTNLVPLPSPAVFVLGGDWSEVAEQQQKEQQVKETVSTKKGKKVQEEIREEPEEARKVATRWIIPTNETKTIVLRFNTTEVGKYSGSLRFAILGSPTVHALACSGSCQFASFLSDPRKMFPRIKRVPESDMSGHFCLSTNRYDYGPLPLNRQRSEKDKYPENRLTMSISNPSHQELKLTMGLLADKSDVFLLDSSTVDVKAFANINFTVYCWPKSAGKVEDTLVMCVKDNPEPVLFKLAAAGYKPEIEVDKKVVSFDKLLVGKPDTREVKVRNPVCIPLNLRVIGLDALGEEVSVTPAETIIAPLQEQVFSIEFKSYKPTVFKKAVKLEYADKLSGFTGTENVTITAEAYDVAVDVALPKGSADTLDFGTVRVLEESKSVISLKNRGKYEVSFKVMCERDEYNAYFSVIPSSGVVAPSDKPLQIQVMFTSKQPVSFRDQLALRCLALDSTTGQVMYSVPIKVNARSVLSRYALLPARDLNFGALVHGTKGSRSFTIENMGEFEFRYSVVKLSDRMPFISSAAERSLVPKHLKGKKSSAGRNTPPPMGSTQPLNAGGPPTPSFKGAQGKKEGVKPSELSSVFGCFVVTPASGVIAPGVKATINVEFNPDHPDVFDEVLGIDISDRSADEFSEPIEYRFLAESCPPGINTTDLASIFEEQTICKRLDNMMLEKVYAEDERTLYFGTLIAGQESSTRIKLSNPFKVASEVVLSVKSKTKNKEELPFSVEPDAVTIPSHESRYVTLRFHPTAIQMYSATFEAVVSNSNLDLPSRALVFDLRGDGSLPRISSERSTIRFKRLLPGQTETQYLALRNDGVLPAKFCLEWASVDPQVMSDVVGRYIDLMSQQTMSVPVTFTATHVGKLDLELRLKVLENSYENSSIQVFAECYEDEVVIEGLDESLSGETDRRSSTSSVSGSGANFIQFGDCLIGQKVIRTLRISNRTQQWLRFFWSGPALLAISPATFTLPPVGDRSVTLALEAPSPVSLKQQPIVCKYQPIAKPAAGLKELDDAAVSALESTEKARERTILVSAVADWSTYNCSCQAIHFKKTMMYQSRVFRFQVHNMGAVRLDYAFDEADGDFLLVSPMAGSIPANEFATISVKFTPRDEGVYEGSLALRFANIAPTSKQASVLDIAVTGSSLRPFCHFDLANSDNAADHGNGDKTLDAGTRMLEFSSCGIRARNTKRFFILNPTHMDWRFEWTAARPTEPSPFTCLTPSGQVMSGKRHEIAFEYFPESIATSESTWYFNIPNHNIRVPFLLLGHAIEPNVFLDKPTVTFKPVLVGRKMKETIRIINSENTAFQFQFQSSDSLKKSPAGAINDVLSDSQAFEYSPVSGVVPARGEARIEVTFLPKLEHHFSTQISCLIKSKVVPLTLHLRGEGYRVSASMTTDTTDGHTVEFVSKSVAMSRSADASSSAALQQPQNIIDLGRIQVGETKVKKVVLHNHGRYLFDYGWRLQDKQFSVQPELGTVGPGESVECSIRFTSPAPCPVNLVPLTCRVTNGPDFALHMMGQCVYPLLDVSPAGLDMGPCFVWKSGAHQGGPSQQQQQQRAVTVKNNDTMSLSLDLTLSNPTAFQILETTIKTIAPRESIQFTVVFSPREAVEYKEHLAIEVNGVSKIKVPLHGVGCEFRVQLVRPEQRHINVGSLRPGQSVGRAIKVVNRSLVDTRLAIGPRLALDALAKKGLVVSPNAVEIKGKQIATIQLDFTPTARVSPFSEELWMEGGGQTVPLTIVSGLALGVDMRLESEMVPFGPVAVGSSTTKKVTMSNVGDLGVFFKWDKQALLPEFTITPHEGYIAPGMDLPLEVCFQPVLVNPDIRKEAIECRIEGLKDPLLLTLTGICIPQPSHLDTIRFSTPVRTPEVKSVTLTNKTSSKWVIRPVIDQPVWKGTDVIVVEPGTSGAYDVTFSPTEMSSDYIGSLFFPLADGSGLLYRLVGSADKPSPSGTITREVACKRSHVETLTVTNWLKRPQRFRVSLDQQKPEPFVILKGHEFMDLPGGATREYKLHFYSFKETSSSNVRVTFKNETTNEYLYYLINFKVVAPGVMGTLTLQTMVRQSVIRQILIQNPLTVPATFTSHCTASDVNLHHGFALAPQSEGDFALEYLPLSPRESTCVKLVLNSPELGTFVYDLVQQATAPNPERTTHFKATLGNQHMQTIRFTHFCKTKAEFQCKLEHPDFTVDKSIIAAPIPAVMPLINTSSNAGASSGALVPTSGAELSVDVVFEPSKLGDVQALLTLTSATGGDYVFPLHGLCSAPRPQGPITIRNGASAAIPFKNVLNQSAQFTLSVDNPNFMVKASETIAAKKTVSIAVMYRANSTAGNVDTKERDRVGSTLSVLNRSAAGAATAAAAATAGGASPGTAGAASAAVPKQGKLTISHSSGVSWVYYLKGTL</sequence>
<feature type="compositionally biased region" description="Low complexity" evidence="6">
    <location>
        <begin position="2037"/>
        <end position="2049"/>
    </location>
</feature>
<feature type="region of interest" description="Disordered" evidence="6">
    <location>
        <begin position="2764"/>
        <end position="2805"/>
    </location>
</feature>
<feature type="region of interest" description="Disordered" evidence="6">
    <location>
        <begin position="2124"/>
        <end position="2154"/>
    </location>
</feature>
<dbReference type="EMBL" id="GG745339">
    <property type="protein sequence ID" value="KNE62110.1"/>
    <property type="molecule type" value="Genomic_DNA"/>
</dbReference>
<evidence type="ECO:0000256" key="5">
    <source>
        <dbReference type="ARBA" id="ARBA00023273"/>
    </source>
</evidence>
<evidence type="ECO:0000259" key="7">
    <source>
        <dbReference type="PROSITE" id="PS50202"/>
    </source>
</evidence>
<proteinExistence type="predicted"/>
<name>A0A0L0SIF1_ALLM3</name>
<dbReference type="Gene3D" id="2.60.40.10">
    <property type="entry name" value="Immunoglobulins"/>
    <property type="match status" value="22"/>
</dbReference>
<dbReference type="STRING" id="578462.A0A0L0SIF1"/>
<dbReference type="OrthoDB" id="442692at2759"/>
<keyword evidence="9" id="KW-1185">Reference proteome</keyword>
<keyword evidence="4" id="KW-0969">Cilium</keyword>
<accession>A0A0L0SIF1</accession>
<dbReference type="InterPro" id="IPR013783">
    <property type="entry name" value="Ig-like_fold"/>
</dbReference>
<dbReference type="PROSITE" id="PS50202">
    <property type="entry name" value="MSP"/>
    <property type="match status" value="1"/>
</dbReference>
<feature type="compositionally biased region" description="Low complexity" evidence="6">
    <location>
        <begin position="1962"/>
        <end position="1989"/>
    </location>
</feature>
<reference evidence="8 9" key="1">
    <citation type="submission" date="2009-11" db="EMBL/GenBank/DDBJ databases">
        <title>Annotation of Allomyces macrogynus ATCC 38327.</title>
        <authorList>
            <consortium name="The Broad Institute Genome Sequencing Platform"/>
            <person name="Russ C."/>
            <person name="Cuomo C."/>
            <person name="Burger G."/>
            <person name="Gray M.W."/>
            <person name="Holland P.W.H."/>
            <person name="King N."/>
            <person name="Lang F.B.F."/>
            <person name="Roger A.J."/>
            <person name="Ruiz-Trillo I."/>
            <person name="Young S.K."/>
            <person name="Zeng Q."/>
            <person name="Gargeya S."/>
            <person name="Fitzgerald M."/>
            <person name="Haas B."/>
            <person name="Abouelleil A."/>
            <person name="Alvarado L."/>
            <person name="Arachchi H.M."/>
            <person name="Berlin A."/>
            <person name="Chapman S.B."/>
            <person name="Gearin G."/>
            <person name="Goldberg J."/>
            <person name="Griggs A."/>
            <person name="Gujja S."/>
            <person name="Hansen M."/>
            <person name="Heiman D."/>
            <person name="Howarth C."/>
            <person name="Larimer J."/>
            <person name="Lui A."/>
            <person name="MacDonald P.J.P."/>
            <person name="McCowen C."/>
            <person name="Montmayeur A."/>
            <person name="Murphy C."/>
            <person name="Neiman D."/>
            <person name="Pearson M."/>
            <person name="Priest M."/>
            <person name="Roberts A."/>
            <person name="Saif S."/>
            <person name="Shea T."/>
            <person name="Sisk P."/>
            <person name="Stolte C."/>
            <person name="Sykes S."/>
            <person name="Wortman J."/>
            <person name="Nusbaum C."/>
            <person name="Birren B."/>
        </authorList>
    </citation>
    <scope>NUCLEOTIDE SEQUENCE [LARGE SCALE GENOMIC DNA]</scope>
    <source>
        <strain evidence="8 9">ATCC 38327</strain>
    </source>
</reference>
<reference evidence="9" key="2">
    <citation type="submission" date="2009-11" db="EMBL/GenBank/DDBJ databases">
        <title>The Genome Sequence of Allomyces macrogynus strain ATCC 38327.</title>
        <authorList>
            <consortium name="The Broad Institute Genome Sequencing Platform"/>
            <person name="Russ C."/>
            <person name="Cuomo C."/>
            <person name="Shea T."/>
            <person name="Young S.K."/>
            <person name="Zeng Q."/>
            <person name="Koehrsen M."/>
            <person name="Haas B."/>
            <person name="Borodovsky M."/>
            <person name="Guigo R."/>
            <person name="Alvarado L."/>
            <person name="Berlin A."/>
            <person name="Borenstein D."/>
            <person name="Chen Z."/>
            <person name="Engels R."/>
            <person name="Freedman E."/>
            <person name="Gellesch M."/>
            <person name="Goldberg J."/>
            <person name="Griggs A."/>
            <person name="Gujja S."/>
            <person name="Heiman D."/>
            <person name="Hepburn T."/>
            <person name="Howarth C."/>
            <person name="Jen D."/>
            <person name="Larson L."/>
            <person name="Lewis B."/>
            <person name="Mehta T."/>
            <person name="Park D."/>
            <person name="Pearson M."/>
            <person name="Roberts A."/>
            <person name="Saif S."/>
            <person name="Shenoy N."/>
            <person name="Sisk P."/>
            <person name="Stolte C."/>
            <person name="Sykes S."/>
            <person name="Walk T."/>
            <person name="White J."/>
            <person name="Yandava C."/>
            <person name="Burger G."/>
            <person name="Gray M.W."/>
            <person name="Holland P.W.H."/>
            <person name="King N."/>
            <person name="Lang F.B.F."/>
            <person name="Roger A.J."/>
            <person name="Ruiz-Trillo I."/>
            <person name="Lander E."/>
            <person name="Nusbaum C."/>
        </authorList>
    </citation>
    <scope>NUCLEOTIDE SEQUENCE [LARGE SCALE GENOMIC DNA]</scope>
    <source>
        <strain evidence="9">ATCC 38327</strain>
    </source>
</reference>
<dbReference type="PANTHER" id="PTHR23053:SF0">
    <property type="entry name" value="HYDROCEPHALUS-INDUCING PROTEIN HOMOLOG"/>
    <property type="match status" value="1"/>
</dbReference>
<gene>
    <name evidence="8" type="ORF">AMAG_07358</name>
</gene>
<dbReference type="NCBIfam" id="NF012200">
    <property type="entry name" value="choice_anch_D"/>
    <property type="match status" value="1"/>
</dbReference>
<feature type="region of interest" description="Disordered" evidence="6">
    <location>
        <begin position="1945"/>
        <end position="2056"/>
    </location>
</feature>
<dbReference type="InterPro" id="IPR008962">
    <property type="entry name" value="PapD-like_sf"/>
</dbReference>
<dbReference type="eggNOG" id="ENOG502QQ4F">
    <property type="taxonomic scope" value="Eukaryota"/>
</dbReference>
<evidence type="ECO:0000313" key="8">
    <source>
        <dbReference type="EMBL" id="KNE62110.1"/>
    </source>
</evidence>
<dbReference type="Pfam" id="PF14874">
    <property type="entry name" value="PapD-like"/>
    <property type="match status" value="1"/>
</dbReference>
<dbReference type="InterPro" id="IPR033305">
    <property type="entry name" value="Hydin-like"/>
</dbReference>
<keyword evidence="3" id="KW-0963">Cytoplasm</keyword>
<dbReference type="SUPFAM" id="SSF49354">
    <property type="entry name" value="PapD-like"/>
    <property type="match status" value="1"/>
</dbReference>
<dbReference type="GO" id="GO:1904158">
    <property type="term" value="P:axonemal central apparatus assembly"/>
    <property type="evidence" value="ECO:0007669"/>
    <property type="project" value="TreeGrafter"/>
</dbReference>
<keyword evidence="5" id="KW-0966">Cell projection</keyword>
<protein>
    <recommendedName>
        <fullName evidence="7">MSP domain-containing protein</fullName>
    </recommendedName>
</protein>
<feature type="compositionally biased region" description="Polar residues" evidence="6">
    <location>
        <begin position="2018"/>
        <end position="2036"/>
    </location>
</feature>
<dbReference type="OMA" id="PCEWFVQ"/>
<feature type="compositionally biased region" description="Low complexity" evidence="6">
    <location>
        <begin position="2141"/>
        <end position="2154"/>
    </location>
</feature>
<dbReference type="GO" id="GO:0003341">
    <property type="term" value="P:cilium movement"/>
    <property type="evidence" value="ECO:0007669"/>
    <property type="project" value="TreeGrafter"/>
</dbReference>
<evidence type="ECO:0000313" key="9">
    <source>
        <dbReference type="Proteomes" id="UP000054350"/>
    </source>
</evidence>